<gene>
    <name evidence="1" type="ORF">GCM10009827_057440</name>
</gene>
<comment type="caution">
    <text evidence="1">The sequence shown here is derived from an EMBL/GenBank/DDBJ whole genome shotgun (WGS) entry which is preliminary data.</text>
</comment>
<accession>A0ABN2B1Y3</accession>
<dbReference type="Proteomes" id="UP001501470">
    <property type="component" value="Unassembled WGS sequence"/>
</dbReference>
<sequence>MVAPLTMGAMAEGRQQWRWRGRAVGALVGVAVAGGAGAGAGLRNPWVGVPLAAVGALSDGAVDPAGTIAAYADGSVDPRPPVAATVGLDEVTEVFAGHRPADTGPGPKIHVDPRR</sequence>
<reference evidence="1 2" key="1">
    <citation type="journal article" date="2019" name="Int. J. Syst. Evol. Microbiol.">
        <title>The Global Catalogue of Microorganisms (GCM) 10K type strain sequencing project: providing services to taxonomists for standard genome sequencing and annotation.</title>
        <authorList>
            <consortium name="The Broad Institute Genomics Platform"/>
            <consortium name="The Broad Institute Genome Sequencing Center for Infectious Disease"/>
            <person name="Wu L."/>
            <person name="Ma J."/>
        </authorList>
    </citation>
    <scope>NUCLEOTIDE SEQUENCE [LARGE SCALE GENOMIC DNA]</scope>
    <source>
        <strain evidence="1 2">JCM 15933</strain>
    </source>
</reference>
<organism evidence="1 2">
    <name type="scientific">Dactylosporangium maewongense</name>
    <dbReference type="NCBI Taxonomy" id="634393"/>
    <lineage>
        <taxon>Bacteria</taxon>
        <taxon>Bacillati</taxon>
        <taxon>Actinomycetota</taxon>
        <taxon>Actinomycetes</taxon>
        <taxon>Micromonosporales</taxon>
        <taxon>Micromonosporaceae</taxon>
        <taxon>Dactylosporangium</taxon>
    </lineage>
</organism>
<proteinExistence type="predicted"/>
<protein>
    <submittedName>
        <fullName evidence="1">Uncharacterized protein</fullName>
    </submittedName>
</protein>
<dbReference type="EMBL" id="BAAAQD010000012">
    <property type="protein sequence ID" value="GAA1532135.1"/>
    <property type="molecule type" value="Genomic_DNA"/>
</dbReference>
<evidence type="ECO:0000313" key="1">
    <source>
        <dbReference type="EMBL" id="GAA1532135.1"/>
    </source>
</evidence>
<keyword evidence="2" id="KW-1185">Reference proteome</keyword>
<evidence type="ECO:0000313" key="2">
    <source>
        <dbReference type="Proteomes" id="UP001501470"/>
    </source>
</evidence>
<name>A0ABN2B1Y3_9ACTN</name>